<evidence type="ECO:0000256" key="1">
    <source>
        <dbReference type="ARBA" id="ARBA00022729"/>
    </source>
</evidence>
<sequence>MKLQRTGRIAVAALAVVAALGMSACGSGDKHSSSKAKTTTSAAAATSTSYPAVPTVAQLNQELTQTLDPSVPSSQKVQYLEDGAAALQKDPEMINKLITAYKQNNAKISVTSVSYLGGPTLTANANFSVNGGQNNVATVPFVAQDGKWKLQKQWACSGLQNLNQTSPACS</sequence>
<organism evidence="5 6">
    <name type="scientific">Nocardia macrotermitis</name>
    <dbReference type="NCBI Taxonomy" id="2585198"/>
    <lineage>
        <taxon>Bacteria</taxon>
        <taxon>Bacillati</taxon>
        <taxon>Actinomycetota</taxon>
        <taxon>Actinomycetes</taxon>
        <taxon>Mycobacteriales</taxon>
        <taxon>Nocardiaceae</taxon>
        <taxon>Nocardia</taxon>
    </lineage>
</organism>
<evidence type="ECO:0000256" key="2">
    <source>
        <dbReference type="ARBA" id="ARBA00093774"/>
    </source>
</evidence>
<feature type="signal peptide" evidence="3">
    <location>
        <begin position="1"/>
        <end position="24"/>
    </location>
</feature>
<accession>A0A7K0D6C5</accession>
<dbReference type="Proteomes" id="UP000438448">
    <property type="component" value="Unassembled WGS sequence"/>
</dbReference>
<gene>
    <name evidence="5" type="ORF">NRB20_43790</name>
</gene>
<feature type="chain" id="PRO_5039598818" description="Low molecular weight antigen MTB12-like C-terminal domain-containing protein" evidence="3">
    <location>
        <begin position="25"/>
        <end position="170"/>
    </location>
</feature>
<feature type="domain" description="Low molecular weight antigen MTB12-like C-terminal" evidence="4">
    <location>
        <begin position="52"/>
        <end position="165"/>
    </location>
</feature>
<dbReference type="AlphaFoldDB" id="A0A7K0D6C5"/>
<keyword evidence="1 3" id="KW-0732">Signal</keyword>
<evidence type="ECO:0000259" key="4">
    <source>
        <dbReference type="Pfam" id="PF26580"/>
    </source>
</evidence>
<comment type="caution">
    <text evidence="5">The sequence shown here is derived from an EMBL/GenBank/DDBJ whole genome shotgun (WGS) entry which is preliminary data.</text>
</comment>
<evidence type="ECO:0000313" key="6">
    <source>
        <dbReference type="Proteomes" id="UP000438448"/>
    </source>
</evidence>
<dbReference type="InterPro" id="IPR058644">
    <property type="entry name" value="Mtb12-like_C"/>
</dbReference>
<protein>
    <recommendedName>
        <fullName evidence="4">Low molecular weight antigen MTB12-like C-terminal domain-containing protein</fullName>
    </recommendedName>
</protein>
<comment type="similarity">
    <text evidence="2">Belongs to the MTB12 family.</text>
</comment>
<evidence type="ECO:0000256" key="3">
    <source>
        <dbReference type="SAM" id="SignalP"/>
    </source>
</evidence>
<evidence type="ECO:0000313" key="5">
    <source>
        <dbReference type="EMBL" id="MQY21269.1"/>
    </source>
</evidence>
<dbReference type="EMBL" id="WEGK01000009">
    <property type="protein sequence ID" value="MQY21269.1"/>
    <property type="molecule type" value="Genomic_DNA"/>
</dbReference>
<reference evidence="5 6" key="1">
    <citation type="submission" date="2019-10" db="EMBL/GenBank/DDBJ databases">
        <title>Nocardia macrotermitis sp. nov. and Nocardia aurantia sp. nov., isolated from the gut of fungus growing-termite Macrotermes natalensis.</title>
        <authorList>
            <person name="Benndorf R."/>
            <person name="Schwitalla J."/>
            <person name="Martin K."/>
            <person name="De Beer W."/>
            <person name="Kaster A.-K."/>
            <person name="Vollmers J."/>
            <person name="Poulsen M."/>
            <person name="Beemelmanns C."/>
        </authorList>
    </citation>
    <scope>NUCLEOTIDE SEQUENCE [LARGE SCALE GENOMIC DNA]</scope>
    <source>
        <strain evidence="5 6">RB20</strain>
    </source>
</reference>
<dbReference type="PROSITE" id="PS51257">
    <property type="entry name" value="PROKAR_LIPOPROTEIN"/>
    <property type="match status" value="1"/>
</dbReference>
<proteinExistence type="inferred from homology"/>
<keyword evidence="6" id="KW-1185">Reference proteome</keyword>
<dbReference type="OrthoDB" id="4567960at2"/>
<dbReference type="Pfam" id="PF26580">
    <property type="entry name" value="Mtb12_C"/>
    <property type="match status" value="1"/>
</dbReference>
<name>A0A7K0D6C5_9NOCA</name>
<dbReference type="RefSeq" id="WP_153411944.1">
    <property type="nucleotide sequence ID" value="NZ_WEGK01000009.1"/>
</dbReference>